<keyword evidence="3" id="KW-1185">Reference proteome</keyword>
<dbReference type="Proteomes" id="UP001305647">
    <property type="component" value="Unassembled WGS sequence"/>
</dbReference>
<sequence>MNQGGRGQINLTSDHVSRLSPTGENCRHVQHSQVSRHDPSAAILLLRDNGRLSQGSTHRPHVHPTPPSDLTHSSFCPSLPRVSATVGGKVSKPRSALSDHQPCGVTAAPRPYRPKACMSCAVIRCDVTMPWFWTLCAAEEHGHQQNRSTRTVPVGLLFGKVRAIDREHRCVTTTVTWRGGSDRPHSGQPGRGKLAQVLTRTNEYGPDRSGSGSVVLLKKQGSTPNSNLEVRRTVADPGAGDPKPWDG</sequence>
<evidence type="ECO:0000313" key="3">
    <source>
        <dbReference type="Proteomes" id="UP001305647"/>
    </source>
</evidence>
<reference evidence="2" key="2">
    <citation type="submission" date="2023-05" db="EMBL/GenBank/DDBJ databases">
        <authorList>
            <consortium name="Lawrence Berkeley National Laboratory"/>
            <person name="Steindorff A."/>
            <person name="Hensen N."/>
            <person name="Bonometti L."/>
            <person name="Westerberg I."/>
            <person name="Brannstrom I.O."/>
            <person name="Guillou S."/>
            <person name="Cros-Aarteil S."/>
            <person name="Calhoun S."/>
            <person name="Haridas S."/>
            <person name="Kuo A."/>
            <person name="Mondo S."/>
            <person name="Pangilinan J."/>
            <person name="Riley R."/>
            <person name="Labutti K."/>
            <person name="Andreopoulos B."/>
            <person name="Lipzen A."/>
            <person name="Chen C."/>
            <person name="Yanf M."/>
            <person name="Daum C."/>
            <person name="Ng V."/>
            <person name="Clum A."/>
            <person name="Ohm R."/>
            <person name="Martin F."/>
            <person name="Silar P."/>
            <person name="Natvig D."/>
            <person name="Lalanne C."/>
            <person name="Gautier V."/>
            <person name="Ament-Velasquez S.L."/>
            <person name="Kruys A."/>
            <person name="Hutchinson M.I."/>
            <person name="Powell A.J."/>
            <person name="Barry K."/>
            <person name="Miller A.N."/>
            <person name="Grigoriev I.V."/>
            <person name="Debuchy R."/>
            <person name="Gladieux P."/>
            <person name="Thoren M.H."/>
            <person name="Johannesson H."/>
        </authorList>
    </citation>
    <scope>NUCLEOTIDE SEQUENCE</scope>
    <source>
        <strain evidence="2">CBS 757.83</strain>
    </source>
</reference>
<evidence type="ECO:0000256" key="1">
    <source>
        <dbReference type="SAM" id="MobiDB-lite"/>
    </source>
</evidence>
<gene>
    <name evidence="2" type="ORF">N658DRAFT_131107</name>
</gene>
<proteinExistence type="predicted"/>
<feature type="compositionally biased region" description="Polar residues" evidence="1">
    <location>
        <begin position="8"/>
        <end position="23"/>
    </location>
</feature>
<accession>A0AAN6T6D4</accession>
<comment type="caution">
    <text evidence="2">The sequence shown here is derived from an EMBL/GenBank/DDBJ whole genome shotgun (WGS) entry which is preliminary data.</text>
</comment>
<feature type="region of interest" description="Disordered" evidence="1">
    <location>
        <begin position="52"/>
        <end position="74"/>
    </location>
</feature>
<feature type="region of interest" description="Disordered" evidence="1">
    <location>
        <begin position="1"/>
        <end position="25"/>
    </location>
</feature>
<dbReference type="EMBL" id="MU863625">
    <property type="protein sequence ID" value="KAK4105734.1"/>
    <property type="molecule type" value="Genomic_DNA"/>
</dbReference>
<dbReference type="AlphaFoldDB" id="A0AAN6T6D4"/>
<organism evidence="2 3">
    <name type="scientific">Parathielavia hyrcaniae</name>
    <dbReference type="NCBI Taxonomy" id="113614"/>
    <lineage>
        <taxon>Eukaryota</taxon>
        <taxon>Fungi</taxon>
        <taxon>Dikarya</taxon>
        <taxon>Ascomycota</taxon>
        <taxon>Pezizomycotina</taxon>
        <taxon>Sordariomycetes</taxon>
        <taxon>Sordariomycetidae</taxon>
        <taxon>Sordariales</taxon>
        <taxon>Chaetomiaceae</taxon>
        <taxon>Parathielavia</taxon>
    </lineage>
</organism>
<reference evidence="2" key="1">
    <citation type="journal article" date="2023" name="Mol. Phylogenet. Evol.">
        <title>Genome-scale phylogeny and comparative genomics of the fungal order Sordariales.</title>
        <authorList>
            <person name="Hensen N."/>
            <person name="Bonometti L."/>
            <person name="Westerberg I."/>
            <person name="Brannstrom I.O."/>
            <person name="Guillou S."/>
            <person name="Cros-Aarteil S."/>
            <person name="Calhoun S."/>
            <person name="Haridas S."/>
            <person name="Kuo A."/>
            <person name="Mondo S."/>
            <person name="Pangilinan J."/>
            <person name="Riley R."/>
            <person name="LaButti K."/>
            <person name="Andreopoulos B."/>
            <person name="Lipzen A."/>
            <person name="Chen C."/>
            <person name="Yan M."/>
            <person name="Daum C."/>
            <person name="Ng V."/>
            <person name="Clum A."/>
            <person name="Steindorff A."/>
            <person name="Ohm R.A."/>
            <person name="Martin F."/>
            <person name="Silar P."/>
            <person name="Natvig D.O."/>
            <person name="Lalanne C."/>
            <person name="Gautier V."/>
            <person name="Ament-Velasquez S.L."/>
            <person name="Kruys A."/>
            <person name="Hutchinson M.I."/>
            <person name="Powell A.J."/>
            <person name="Barry K."/>
            <person name="Miller A.N."/>
            <person name="Grigoriev I.V."/>
            <person name="Debuchy R."/>
            <person name="Gladieux P."/>
            <person name="Hiltunen Thoren M."/>
            <person name="Johannesson H."/>
        </authorList>
    </citation>
    <scope>NUCLEOTIDE SEQUENCE</scope>
    <source>
        <strain evidence="2">CBS 757.83</strain>
    </source>
</reference>
<protein>
    <submittedName>
        <fullName evidence="2">Uncharacterized protein</fullName>
    </submittedName>
</protein>
<feature type="region of interest" description="Disordered" evidence="1">
    <location>
        <begin position="201"/>
        <end position="247"/>
    </location>
</feature>
<evidence type="ECO:0000313" key="2">
    <source>
        <dbReference type="EMBL" id="KAK4105734.1"/>
    </source>
</evidence>
<name>A0AAN6T6D4_9PEZI</name>